<keyword evidence="3" id="KW-1185">Reference proteome</keyword>
<dbReference type="AlphaFoldDB" id="A0A3N4JKP2"/>
<dbReference type="EMBL" id="ML120403">
    <property type="protein sequence ID" value="RPA97558.1"/>
    <property type="molecule type" value="Genomic_DNA"/>
</dbReference>
<evidence type="ECO:0000256" key="1">
    <source>
        <dbReference type="SAM" id="MobiDB-lite"/>
    </source>
</evidence>
<organism evidence="2 3">
    <name type="scientific">Choiromyces venosus 120613-1</name>
    <dbReference type="NCBI Taxonomy" id="1336337"/>
    <lineage>
        <taxon>Eukaryota</taxon>
        <taxon>Fungi</taxon>
        <taxon>Dikarya</taxon>
        <taxon>Ascomycota</taxon>
        <taxon>Pezizomycotina</taxon>
        <taxon>Pezizomycetes</taxon>
        <taxon>Pezizales</taxon>
        <taxon>Tuberaceae</taxon>
        <taxon>Choiromyces</taxon>
    </lineage>
</organism>
<evidence type="ECO:0000313" key="2">
    <source>
        <dbReference type="EMBL" id="RPA97558.1"/>
    </source>
</evidence>
<reference evidence="2 3" key="1">
    <citation type="journal article" date="2018" name="Nat. Ecol. Evol.">
        <title>Pezizomycetes genomes reveal the molecular basis of ectomycorrhizal truffle lifestyle.</title>
        <authorList>
            <person name="Murat C."/>
            <person name="Payen T."/>
            <person name="Noel B."/>
            <person name="Kuo A."/>
            <person name="Morin E."/>
            <person name="Chen J."/>
            <person name="Kohler A."/>
            <person name="Krizsan K."/>
            <person name="Balestrini R."/>
            <person name="Da Silva C."/>
            <person name="Montanini B."/>
            <person name="Hainaut M."/>
            <person name="Levati E."/>
            <person name="Barry K.W."/>
            <person name="Belfiori B."/>
            <person name="Cichocki N."/>
            <person name="Clum A."/>
            <person name="Dockter R.B."/>
            <person name="Fauchery L."/>
            <person name="Guy J."/>
            <person name="Iotti M."/>
            <person name="Le Tacon F."/>
            <person name="Lindquist E.A."/>
            <person name="Lipzen A."/>
            <person name="Malagnac F."/>
            <person name="Mello A."/>
            <person name="Molinier V."/>
            <person name="Miyauchi S."/>
            <person name="Poulain J."/>
            <person name="Riccioni C."/>
            <person name="Rubini A."/>
            <person name="Sitrit Y."/>
            <person name="Splivallo R."/>
            <person name="Traeger S."/>
            <person name="Wang M."/>
            <person name="Zifcakova L."/>
            <person name="Wipf D."/>
            <person name="Zambonelli A."/>
            <person name="Paolocci F."/>
            <person name="Nowrousian M."/>
            <person name="Ottonello S."/>
            <person name="Baldrian P."/>
            <person name="Spatafora J.W."/>
            <person name="Henrissat B."/>
            <person name="Nagy L.G."/>
            <person name="Aury J.M."/>
            <person name="Wincker P."/>
            <person name="Grigoriev I.V."/>
            <person name="Bonfante P."/>
            <person name="Martin F.M."/>
        </authorList>
    </citation>
    <scope>NUCLEOTIDE SEQUENCE [LARGE SCALE GENOMIC DNA]</scope>
    <source>
        <strain evidence="2 3">120613-1</strain>
    </source>
</reference>
<feature type="region of interest" description="Disordered" evidence="1">
    <location>
        <begin position="1"/>
        <end position="30"/>
    </location>
</feature>
<protein>
    <submittedName>
        <fullName evidence="2">Uncharacterized protein</fullName>
    </submittedName>
</protein>
<evidence type="ECO:0000313" key="3">
    <source>
        <dbReference type="Proteomes" id="UP000276215"/>
    </source>
</evidence>
<dbReference type="Proteomes" id="UP000276215">
    <property type="component" value="Unassembled WGS sequence"/>
</dbReference>
<accession>A0A3N4JKP2</accession>
<dbReference type="OrthoDB" id="10524903at2759"/>
<sequence length="253" mass="28565">MSSGRNSSPSKRWNSPQPDISSQTPKTPSLSHTEALKALDIYARTTLQTLRTGQLEYVNIYKKIEEHEPANPEVASIYRALALDPIRAVGHEEYQNCCIAIPIIQRDLRAVLKTFEEKREYVLAMVKSVGDFEDKFRKEVAAEGEVYRKLRAEGKEQEMEFVVTGRPGELVRGRFMRVKGVVEDIMVKLEMMLLGERVVVRRFGRLARLVLALPGAQEDHPGSRGNADSVDEEVEKLMGQLTGILGHEMEIVD</sequence>
<gene>
    <name evidence="2" type="ORF">L873DRAFT_1809617</name>
</gene>
<name>A0A3N4JKP2_9PEZI</name>
<proteinExistence type="predicted"/>